<protein>
    <submittedName>
        <fullName evidence="2">Uncharacterized protein</fullName>
    </submittedName>
</protein>
<accession>A0AAD3DCJ6</accession>
<keyword evidence="1" id="KW-0732">Signal</keyword>
<evidence type="ECO:0000313" key="2">
    <source>
        <dbReference type="EMBL" id="GFH61883.1"/>
    </source>
</evidence>
<keyword evidence="3" id="KW-1185">Reference proteome</keyword>
<name>A0AAD3DCJ6_9STRA</name>
<organism evidence="2 3">
    <name type="scientific">Chaetoceros tenuissimus</name>
    <dbReference type="NCBI Taxonomy" id="426638"/>
    <lineage>
        <taxon>Eukaryota</taxon>
        <taxon>Sar</taxon>
        <taxon>Stramenopiles</taxon>
        <taxon>Ochrophyta</taxon>
        <taxon>Bacillariophyta</taxon>
        <taxon>Coscinodiscophyceae</taxon>
        <taxon>Chaetocerotophycidae</taxon>
        <taxon>Chaetocerotales</taxon>
        <taxon>Chaetocerotaceae</taxon>
        <taxon>Chaetoceros</taxon>
    </lineage>
</organism>
<feature type="chain" id="PRO_5042183745" evidence="1">
    <location>
        <begin position="19"/>
        <end position="188"/>
    </location>
</feature>
<proteinExistence type="predicted"/>
<dbReference type="EMBL" id="BLLK01000075">
    <property type="protein sequence ID" value="GFH61883.1"/>
    <property type="molecule type" value="Genomic_DNA"/>
</dbReference>
<reference evidence="2 3" key="1">
    <citation type="journal article" date="2021" name="Sci. Rep.">
        <title>The genome of the diatom Chaetoceros tenuissimus carries an ancient integrated fragment of an extant virus.</title>
        <authorList>
            <person name="Hongo Y."/>
            <person name="Kimura K."/>
            <person name="Takaki Y."/>
            <person name="Yoshida Y."/>
            <person name="Baba S."/>
            <person name="Kobayashi G."/>
            <person name="Nagasaki K."/>
            <person name="Hano T."/>
            <person name="Tomaru Y."/>
        </authorList>
    </citation>
    <scope>NUCLEOTIDE SEQUENCE [LARGE SCALE GENOMIC DNA]</scope>
    <source>
        <strain evidence="2 3">NIES-3715</strain>
    </source>
</reference>
<dbReference type="Proteomes" id="UP001054902">
    <property type="component" value="Unassembled WGS sequence"/>
</dbReference>
<feature type="signal peptide" evidence="1">
    <location>
        <begin position="1"/>
        <end position="18"/>
    </location>
</feature>
<sequence>MKVLLALSILKSLQTSLSRPYERFDAKDPRILMAEMTGMTGESMGMIAIHFDGINDLDMSIDYNLHGLDSNSTCNIAIYTSVECHNLGRHLFKGRNINNPWRRTKVVMDENGKCSSKSKNGSLKPIQIPQGNRMVLDENNGHAIIVYNQKASLRGIPIVLACGKLRKIKDTSNKPSLPLERVELEQDL</sequence>
<evidence type="ECO:0000256" key="1">
    <source>
        <dbReference type="SAM" id="SignalP"/>
    </source>
</evidence>
<dbReference type="AlphaFoldDB" id="A0AAD3DCJ6"/>
<comment type="caution">
    <text evidence="2">The sequence shown here is derived from an EMBL/GenBank/DDBJ whole genome shotgun (WGS) entry which is preliminary data.</text>
</comment>
<gene>
    <name evidence="2" type="ORF">CTEN210_18359</name>
</gene>
<evidence type="ECO:0000313" key="3">
    <source>
        <dbReference type="Proteomes" id="UP001054902"/>
    </source>
</evidence>